<evidence type="ECO:0000259" key="2">
    <source>
        <dbReference type="PROSITE" id="PS50056"/>
    </source>
</evidence>
<feature type="domain" description="Tyrosine specific protein phosphatases" evidence="2">
    <location>
        <begin position="136"/>
        <end position="181"/>
    </location>
</feature>
<dbReference type="AlphaFoldDB" id="A0A3Q9RNG3"/>
<dbReference type="RefSeq" id="WP_127760166.1">
    <property type="nucleotide sequence ID" value="NZ_CP026095.1"/>
</dbReference>
<reference evidence="3 4" key="1">
    <citation type="submission" date="2018-01" db="EMBL/GenBank/DDBJ databases">
        <title>Bacillus asahii Genome sequencing and assembly.</title>
        <authorList>
            <person name="Jiang H."/>
            <person name="Feng Y."/>
            <person name="Zhao F."/>
            <person name="Lin X."/>
        </authorList>
    </citation>
    <scope>NUCLEOTIDE SEQUENCE [LARGE SCALE GENOMIC DNA]</scope>
    <source>
        <strain evidence="3 4">OM18</strain>
    </source>
</reference>
<evidence type="ECO:0000313" key="3">
    <source>
        <dbReference type="EMBL" id="AZV42754.1"/>
    </source>
</evidence>
<dbReference type="OrthoDB" id="1188001at2"/>
<organism evidence="3 4">
    <name type="scientific">Peribacillus asahii</name>
    <dbReference type="NCBI Taxonomy" id="228899"/>
    <lineage>
        <taxon>Bacteria</taxon>
        <taxon>Bacillati</taxon>
        <taxon>Bacillota</taxon>
        <taxon>Bacilli</taxon>
        <taxon>Bacillales</taxon>
        <taxon>Bacillaceae</taxon>
        <taxon>Peribacillus</taxon>
    </lineage>
</organism>
<dbReference type="SUPFAM" id="SSF52799">
    <property type="entry name" value="(Phosphotyrosine protein) phosphatases II"/>
    <property type="match status" value="1"/>
</dbReference>
<dbReference type="PROSITE" id="PS00383">
    <property type="entry name" value="TYR_PHOSPHATASE_1"/>
    <property type="match status" value="1"/>
</dbReference>
<dbReference type="PANTHER" id="PTHR31126:SF1">
    <property type="entry name" value="TYROSINE SPECIFIC PROTEIN PHOSPHATASES DOMAIN-CONTAINING PROTEIN"/>
    <property type="match status" value="1"/>
</dbReference>
<evidence type="ECO:0000313" key="4">
    <source>
        <dbReference type="Proteomes" id="UP000283095"/>
    </source>
</evidence>
<dbReference type="GO" id="GO:0004721">
    <property type="term" value="F:phosphoprotein phosphatase activity"/>
    <property type="evidence" value="ECO:0007669"/>
    <property type="project" value="InterPro"/>
</dbReference>
<dbReference type="Pfam" id="PF13350">
    <property type="entry name" value="Y_phosphatase3"/>
    <property type="match status" value="1"/>
</dbReference>
<dbReference type="PANTHER" id="PTHR31126">
    <property type="entry name" value="TYROSINE-PROTEIN PHOSPHATASE"/>
    <property type="match status" value="1"/>
</dbReference>
<dbReference type="InterPro" id="IPR029021">
    <property type="entry name" value="Prot-tyrosine_phosphatase-like"/>
</dbReference>
<protein>
    <recommendedName>
        <fullName evidence="2">Tyrosine specific protein phosphatases domain-containing protein</fullName>
    </recommendedName>
</protein>
<dbReference type="PROSITE" id="PS50056">
    <property type="entry name" value="TYR_PHOSPHATASE_2"/>
    <property type="match status" value="1"/>
</dbReference>
<dbReference type="InterPro" id="IPR016130">
    <property type="entry name" value="Tyr_Pase_AS"/>
</dbReference>
<name>A0A3Q9RNG3_9BACI</name>
<dbReference type="InterPro" id="IPR026893">
    <property type="entry name" value="Tyr/Ser_Pase_IphP-type"/>
</dbReference>
<dbReference type="Proteomes" id="UP000283095">
    <property type="component" value="Chromosome"/>
</dbReference>
<dbReference type="Gene3D" id="3.90.190.10">
    <property type="entry name" value="Protein tyrosine phosphatase superfamily"/>
    <property type="match status" value="1"/>
</dbReference>
<gene>
    <name evidence="3" type="ORF">BAOM_2145</name>
</gene>
<dbReference type="KEGG" id="pasa:BAOM_2145"/>
<comment type="similarity">
    <text evidence="1">Belongs to the protein-tyrosine phosphatase family.</text>
</comment>
<dbReference type="EMBL" id="CP026095">
    <property type="protein sequence ID" value="AZV42754.1"/>
    <property type="molecule type" value="Genomic_DNA"/>
</dbReference>
<evidence type="ECO:0000256" key="1">
    <source>
        <dbReference type="ARBA" id="ARBA00009580"/>
    </source>
</evidence>
<proteinExistence type="inferred from homology"/>
<accession>A0A3Q9RNG3</accession>
<sequence length="263" mass="30828">MEIMEKEVIRQFDGLYNFRDIGGQETIDGNRMKTGVLFRSDELSRLSKQDIEKMKRLQLKLICDLRTPNEQKSKPGRIKPEHGVELVSISMYDKSQEFTHFEFLKFLVRKSNTINFEEIMKEMYRNMAFSSGNEIQEVIQLLSEQKNVPALIHCTGGKDRTGYIAAIIQLLVGVSYEKVLKDYLFSNDVIGPRMKKVERFIRWMSLFQASPERIKPMLEVRRDYLDDVYYGIIDKYGDIETYLCQACKVQQDSLLNLKHLLLE</sequence>
<dbReference type="InterPro" id="IPR000387">
    <property type="entry name" value="Tyr_Pase_dom"/>
</dbReference>